<evidence type="ECO:0000313" key="3">
    <source>
        <dbReference type="EMBL" id="KAF9523234.1"/>
    </source>
</evidence>
<evidence type="ECO:0000313" key="4">
    <source>
        <dbReference type="Proteomes" id="UP000807306"/>
    </source>
</evidence>
<keyword evidence="1" id="KW-0812">Transmembrane</keyword>
<proteinExistence type="predicted"/>
<feature type="transmembrane region" description="Helical" evidence="1">
    <location>
        <begin position="101"/>
        <end position="122"/>
    </location>
</feature>
<accession>A0A9P6JJW6</accession>
<protein>
    <recommendedName>
        <fullName evidence="2">DUF6533 domain-containing protein</fullName>
    </recommendedName>
</protein>
<dbReference type="OrthoDB" id="3267855at2759"/>
<organism evidence="3 4">
    <name type="scientific">Crepidotus variabilis</name>
    <dbReference type="NCBI Taxonomy" id="179855"/>
    <lineage>
        <taxon>Eukaryota</taxon>
        <taxon>Fungi</taxon>
        <taxon>Dikarya</taxon>
        <taxon>Basidiomycota</taxon>
        <taxon>Agaricomycotina</taxon>
        <taxon>Agaricomycetes</taxon>
        <taxon>Agaricomycetidae</taxon>
        <taxon>Agaricales</taxon>
        <taxon>Agaricineae</taxon>
        <taxon>Crepidotaceae</taxon>
        <taxon>Crepidotus</taxon>
    </lineage>
</organism>
<feature type="transmembrane region" description="Helical" evidence="1">
    <location>
        <begin position="70"/>
        <end position="89"/>
    </location>
</feature>
<gene>
    <name evidence="3" type="ORF">CPB83DRAFT_821819</name>
</gene>
<dbReference type="AlphaFoldDB" id="A0A9P6JJW6"/>
<dbReference type="Proteomes" id="UP000807306">
    <property type="component" value="Unassembled WGS sequence"/>
</dbReference>
<evidence type="ECO:0000259" key="2">
    <source>
        <dbReference type="Pfam" id="PF20151"/>
    </source>
</evidence>
<name>A0A9P6JJW6_9AGAR</name>
<dbReference type="Pfam" id="PF20151">
    <property type="entry name" value="DUF6533"/>
    <property type="match status" value="1"/>
</dbReference>
<reference evidence="3" key="1">
    <citation type="submission" date="2020-11" db="EMBL/GenBank/DDBJ databases">
        <authorList>
            <consortium name="DOE Joint Genome Institute"/>
            <person name="Ahrendt S."/>
            <person name="Riley R."/>
            <person name="Andreopoulos W."/>
            <person name="Labutti K."/>
            <person name="Pangilinan J."/>
            <person name="Ruiz-Duenas F.J."/>
            <person name="Barrasa J.M."/>
            <person name="Sanchez-Garcia M."/>
            <person name="Camarero S."/>
            <person name="Miyauchi S."/>
            <person name="Serrano A."/>
            <person name="Linde D."/>
            <person name="Babiker R."/>
            <person name="Drula E."/>
            <person name="Ayuso-Fernandez I."/>
            <person name="Pacheco R."/>
            <person name="Padilla G."/>
            <person name="Ferreira P."/>
            <person name="Barriuso J."/>
            <person name="Kellner H."/>
            <person name="Castanera R."/>
            <person name="Alfaro M."/>
            <person name="Ramirez L."/>
            <person name="Pisabarro A.G."/>
            <person name="Kuo A."/>
            <person name="Tritt A."/>
            <person name="Lipzen A."/>
            <person name="He G."/>
            <person name="Yan M."/>
            <person name="Ng V."/>
            <person name="Cullen D."/>
            <person name="Martin F."/>
            <person name="Rosso M.-N."/>
            <person name="Henrissat B."/>
            <person name="Hibbett D."/>
            <person name="Martinez A.T."/>
            <person name="Grigoriev I.V."/>
        </authorList>
    </citation>
    <scope>NUCLEOTIDE SEQUENCE</scope>
    <source>
        <strain evidence="3">CBS 506.95</strain>
    </source>
</reference>
<evidence type="ECO:0000256" key="1">
    <source>
        <dbReference type="SAM" id="Phobius"/>
    </source>
</evidence>
<keyword evidence="1" id="KW-0472">Membrane</keyword>
<feature type="transmembrane region" description="Helical" evidence="1">
    <location>
        <begin position="220"/>
        <end position="240"/>
    </location>
</feature>
<dbReference type="EMBL" id="MU157922">
    <property type="protein sequence ID" value="KAF9523234.1"/>
    <property type="molecule type" value="Genomic_DNA"/>
</dbReference>
<feature type="transmembrane region" description="Helical" evidence="1">
    <location>
        <begin position="173"/>
        <end position="192"/>
    </location>
</feature>
<keyword evidence="1" id="KW-1133">Transmembrane helix</keyword>
<sequence>MLTTHFSASRHQQSITPMTLSAAIKAASTTRLQFNVQYASCSALIYYDYSLTWTREVKYFWLRKPSLSTLLYFLCRYSLIANVLYTLAIAKKITSISCDTTYQICSILNFFGRIAILTVWGVRTYAVFDKNKAILALFTVLGLLVLILAALHVPFVACVPKKNVVPDLGVPPQLLAIMTMVYEVLSGVLTTIRSYKTLRLLRADDSSKKKGLTHLVMEQGLLYIGFVSLFSLGAIVLLNIQSIKGTFFERFLNALTIPISGMMTCRFLIHLRDWENTNSNSSSVKAVSAPIKFHGATRDTGATTWSEELRQDPLITTERGGEHFDAPRENVV</sequence>
<keyword evidence="4" id="KW-1185">Reference proteome</keyword>
<feature type="transmembrane region" description="Helical" evidence="1">
    <location>
        <begin position="134"/>
        <end position="153"/>
    </location>
</feature>
<dbReference type="InterPro" id="IPR045340">
    <property type="entry name" value="DUF6533"/>
</dbReference>
<feature type="domain" description="DUF6533" evidence="2">
    <location>
        <begin position="39"/>
        <end position="80"/>
    </location>
</feature>
<comment type="caution">
    <text evidence="3">The sequence shown here is derived from an EMBL/GenBank/DDBJ whole genome shotgun (WGS) entry which is preliminary data.</text>
</comment>